<evidence type="ECO:0000313" key="4">
    <source>
        <dbReference type="WBParaSite" id="HNAJ_0000714801-mRNA-1"/>
    </source>
</evidence>
<feature type="compositionally biased region" description="Polar residues" evidence="1">
    <location>
        <begin position="67"/>
        <end position="80"/>
    </location>
</feature>
<dbReference type="EMBL" id="UZAE01010971">
    <property type="protein sequence ID" value="VDO03004.1"/>
    <property type="molecule type" value="Genomic_DNA"/>
</dbReference>
<sequence>MRESHEGQDPIWIRKGREQSSVSVVVLESRSSLTAISQAFTLLLLGLQEEVEYCPLKEAVVEGEQQGPDTAQNDTPQSNEGGLDYLEHVNCTPRGVVSIVLE</sequence>
<name>A0A0R3TJA7_RODNA</name>
<evidence type="ECO:0000313" key="3">
    <source>
        <dbReference type="Proteomes" id="UP000278807"/>
    </source>
</evidence>
<evidence type="ECO:0000256" key="1">
    <source>
        <dbReference type="SAM" id="MobiDB-lite"/>
    </source>
</evidence>
<gene>
    <name evidence="2" type="ORF">HNAJ_LOCUS7144</name>
</gene>
<feature type="region of interest" description="Disordered" evidence="1">
    <location>
        <begin position="62"/>
        <end position="85"/>
    </location>
</feature>
<dbReference type="WBParaSite" id="HNAJ_0000714801-mRNA-1">
    <property type="protein sequence ID" value="HNAJ_0000714801-mRNA-1"/>
    <property type="gene ID" value="HNAJ_0000714801"/>
</dbReference>
<proteinExistence type="predicted"/>
<reference evidence="4" key="1">
    <citation type="submission" date="2017-02" db="UniProtKB">
        <authorList>
            <consortium name="WormBaseParasite"/>
        </authorList>
    </citation>
    <scope>IDENTIFICATION</scope>
</reference>
<keyword evidence="3" id="KW-1185">Reference proteome</keyword>
<evidence type="ECO:0000313" key="2">
    <source>
        <dbReference type="EMBL" id="VDO03004.1"/>
    </source>
</evidence>
<dbReference type="Proteomes" id="UP000278807">
    <property type="component" value="Unassembled WGS sequence"/>
</dbReference>
<accession>A0A0R3TJA7</accession>
<protein>
    <submittedName>
        <fullName evidence="2 4">Uncharacterized protein</fullName>
    </submittedName>
</protein>
<organism evidence="4">
    <name type="scientific">Rodentolepis nana</name>
    <name type="common">Dwarf tapeworm</name>
    <name type="synonym">Hymenolepis nana</name>
    <dbReference type="NCBI Taxonomy" id="102285"/>
    <lineage>
        <taxon>Eukaryota</taxon>
        <taxon>Metazoa</taxon>
        <taxon>Spiralia</taxon>
        <taxon>Lophotrochozoa</taxon>
        <taxon>Platyhelminthes</taxon>
        <taxon>Cestoda</taxon>
        <taxon>Eucestoda</taxon>
        <taxon>Cyclophyllidea</taxon>
        <taxon>Hymenolepididae</taxon>
        <taxon>Rodentolepis</taxon>
    </lineage>
</organism>
<reference evidence="2 3" key="2">
    <citation type="submission" date="2018-11" db="EMBL/GenBank/DDBJ databases">
        <authorList>
            <consortium name="Pathogen Informatics"/>
        </authorList>
    </citation>
    <scope>NUCLEOTIDE SEQUENCE [LARGE SCALE GENOMIC DNA]</scope>
</reference>
<dbReference type="AlphaFoldDB" id="A0A0R3TJA7"/>